<dbReference type="Gene3D" id="3.90.1720.10">
    <property type="entry name" value="endopeptidase domain like (from Nostoc punctiforme)"/>
    <property type="match status" value="1"/>
</dbReference>
<feature type="signal peptide" evidence="1">
    <location>
        <begin position="1"/>
        <end position="33"/>
    </location>
</feature>
<dbReference type="InterPro" id="IPR007921">
    <property type="entry name" value="CHAP_dom"/>
</dbReference>
<name>A0A5P2DKV8_STRVZ</name>
<proteinExistence type="predicted"/>
<dbReference type="InterPro" id="IPR038765">
    <property type="entry name" value="Papain-like_cys_pep_sf"/>
</dbReference>
<dbReference type="Pfam" id="PF05257">
    <property type="entry name" value="CHAP"/>
    <property type="match status" value="1"/>
</dbReference>
<dbReference type="AlphaFoldDB" id="A0A5P2DKV8"/>
<evidence type="ECO:0000313" key="4">
    <source>
        <dbReference type="Proteomes" id="UP000324101"/>
    </source>
</evidence>
<feature type="domain" description="Peptidase C51" evidence="2">
    <location>
        <begin position="54"/>
        <end position="187"/>
    </location>
</feature>
<reference evidence="3 4" key="1">
    <citation type="submission" date="2018-05" db="EMBL/GenBank/DDBJ databases">
        <title>Streptomyces venezuelae.</title>
        <authorList>
            <person name="Kim W."/>
            <person name="Lee N."/>
            <person name="Cho B.-K."/>
        </authorList>
    </citation>
    <scope>NUCLEOTIDE SEQUENCE [LARGE SCALE GENOMIC DNA]</scope>
    <source>
        <strain evidence="3 4">ATCC 21018</strain>
    </source>
</reference>
<organism evidence="3 4">
    <name type="scientific">Streptomyces venezuelae</name>
    <dbReference type="NCBI Taxonomy" id="54571"/>
    <lineage>
        <taxon>Bacteria</taxon>
        <taxon>Bacillati</taxon>
        <taxon>Actinomycetota</taxon>
        <taxon>Actinomycetes</taxon>
        <taxon>Kitasatosporales</taxon>
        <taxon>Streptomycetaceae</taxon>
        <taxon>Streptomyces</taxon>
    </lineage>
</organism>
<evidence type="ECO:0000256" key="1">
    <source>
        <dbReference type="SAM" id="SignalP"/>
    </source>
</evidence>
<dbReference type="EMBL" id="CP029189">
    <property type="protein sequence ID" value="QES55210.1"/>
    <property type="molecule type" value="Genomic_DNA"/>
</dbReference>
<dbReference type="SUPFAM" id="SSF54001">
    <property type="entry name" value="Cysteine proteinases"/>
    <property type="match status" value="1"/>
</dbReference>
<gene>
    <name evidence="3" type="ORF">DEJ51_14265</name>
</gene>
<protein>
    <recommendedName>
        <fullName evidence="2">Peptidase C51 domain-containing protein</fullName>
    </recommendedName>
</protein>
<dbReference type="PROSITE" id="PS50911">
    <property type="entry name" value="CHAP"/>
    <property type="match status" value="1"/>
</dbReference>
<dbReference type="RefSeq" id="WP_150257927.1">
    <property type="nucleotide sequence ID" value="NZ_CP029189.1"/>
</dbReference>
<dbReference type="OrthoDB" id="9815928at2"/>
<accession>A0A5P2DKV8</accession>
<evidence type="ECO:0000313" key="3">
    <source>
        <dbReference type="EMBL" id="QES55210.1"/>
    </source>
</evidence>
<feature type="chain" id="PRO_5024810944" description="Peptidase C51 domain-containing protein" evidence="1">
    <location>
        <begin position="34"/>
        <end position="545"/>
    </location>
</feature>
<keyword evidence="1" id="KW-0732">Signal</keyword>
<evidence type="ECO:0000259" key="2">
    <source>
        <dbReference type="PROSITE" id="PS50911"/>
    </source>
</evidence>
<sequence>MSKSIKTTAIRLVSASTLAVSVLATASVTPASASPLTDGIAATARAENGNSYCAHGGYVGGPNQSSSCTGGTTRTHAWCADFAGWVWARNGVTGLGTLDDRAASFIDYGKKYGTLSNTPHVGDAVVYNYNGGSYADHVAVVTGVSGDTVTITGGNQGGYPGHVSTNSTTKWRVGQSPWGQSISGYISPAGSNTPSYPNPASLPAGTLVKSPNGADVKVMIAGSGVPVAASDVTPDKYDLSKIVLIDDTAFRSLPSAPPAGTVVHDQAGGAKRYVVIDNAALLIGGEDWVAAGYNTRADMGVPTAWLQAASQRTVPTGTVVMDQTGTDPGRYVMVDGAALHISGSEWTADDYNTQMLMGVPGQWLKAAVAKTPPTGTVLMDQSGTDINRYVMLGGAAVHISGAEWTANGYNLRSLMGAPGEWLGSTVAKQVANGTVVKDASGADATVYVMAGGVAVPLTYADFTGLGHDKRPLEGAPGEWLKTAAAKATPADGTMLLSPDSNTVWQVTGGKKKALTADAFGPGKLSFDDVVSVPTAFTAKLPTITG</sequence>
<dbReference type="Proteomes" id="UP000324101">
    <property type="component" value="Chromosome"/>
</dbReference>